<proteinExistence type="predicted"/>
<feature type="region of interest" description="Disordered" evidence="1">
    <location>
        <begin position="84"/>
        <end position="106"/>
    </location>
</feature>
<feature type="region of interest" description="Disordered" evidence="1">
    <location>
        <begin position="44"/>
        <end position="65"/>
    </location>
</feature>
<accession>A0A1H6F675</accession>
<evidence type="ECO:0000313" key="3">
    <source>
        <dbReference type="Proteomes" id="UP000236724"/>
    </source>
</evidence>
<keyword evidence="3" id="KW-1185">Reference proteome</keyword>
<organism evidence="2 3">
    <name type="scientific">Candidatus Venteria ishoeyi</name>
    <dbReference type="NCBI Taxonomy" id="1899563"/>
    <lineage>
        <taxon>Bacteria</taxon>
        <taxon>Pseudomonadati</taxon>
        <taxon>Pseudomonadota</taxon>
        <taxon>Gammaproteobacteria</taxon>
        <taxon>Thiotrichales</taxon>
        <taxon>Thiotrichaceae</taxon>
        <taxon>Venteria</taxon>
    </lineage>
</organism>
<dbReference type="Proteomes" id="UP000236724">
    <property type="component" value="Unassembled WGS sequence"/>
</dbReference>
<feature type="compositionally biased region" description="Polar residues" evidence="1">
    <location>
        <begin position="51"/>
        <end position="65"/>
    </location>
</feature>
<sequence>MNFIKKAKSVLRQVVFITLLIPLPLYALDIIDILGGEELPPAGRKAPVQKNGANNPNLLGKTNNTQSSDVLDILGGEELSPLNKANISKESPYNEENKGKNQIDNVPVNRYGNPDCVECDLVKERGFESCMIAVLHLYTGEGFNFKLPREALESKGFSIYRWADTPPSPQELDAKLKQASQLWIISDQGKKLTDAHLQVIKLFFDTGKGVYIWGDNIPFYADANYVAEALLGTKMLGNTHGDQIVSLQTQQNQAGLISGHLITTGLQHLYEGITIATIQPSPTLKPLIYGSANNLVAATYDKYGKRAIIDGGFTRLYLKWDTAGTGRYVKNAAGWLVNYERLGKTNCQAQVK</sequence>
<name>A0A1H6F675_9GAMM</name>
<dbReference type="EMBL" id="FMSV02000109">
    <property type="protein sequence ID" value="SEH04779.1"/>
    <property type="molecule type" value="Genomic_DNA"/>
</dbReference>
<evidence type="ECO:0000256" key="1">
    <source>
        <dbReference type="SAM" id="MobiDB-lite"/>
    </source>
</evidence>
<reference evidence="2 3" key="1">
    <citation type="submission" date="2016-10" db="EMBL/GenBank/DDBJ databases">
        <authorList>
            <person name="de Groot N.N."/>
        </authorList>
    </citation>
    <scope>NUCLEOTIDE SEQUENCE [LARGE SCALE GENOMIC DNA]</scope>
    <source>
        <strain evidence="2">MBHS1</strain>
    </source>
</reference>
<dbReference type="AlphaFoldDB" id="A0A1H6F675"/>
<evidence type="ECO:0000313" key="2">
    <source>
        <dbReference type="EMBL" id="SEH04779.1"/>
    </source>
</evidence>
<protein>
    <submittedName>
        <fullName evidence="2">Uncharacterized protein</fullName>
    </submittedName>
</protein>
<gene>
    <name evidence="2" type="ORF">MBHS_00631</name>
</gene>